<sequence>MLKLKLRNVLEKSLQWQKKNSARLFEQLKDAQQQAEALKEEKGEILGKLSHAERMFGEGKNRVKKLEEDNEKLRRALELSMTRLNRMSVDSDFLVDRRIVNQITGDLLPEKPQQRGIVLDLMVRMLGFSDEDKQRIGVAQQGAGKGVVRGVLGLPGRLVGGIMGGGSAEAPTIMASEDQSFTNLWVDFLLKETEEREKRESADAANGSSGDQHKGSPNPIGSVSPLSDQKGNNVATAPSTFSRPNPFLNQNQSPEPSRGNFLQSEHSDSEFSTVPLTSSESNSKISRLLPRY</sequence>
<evidence type="ECO:0000313" key="7">
    <source>
        <dbReference type="Proteomes" id="UP001604277"/>
    </source>
</evidence>
<accession>A0ABD1QS29</accession>
<feature type="region of interest" description="Disordered" evidence="5">
    <location>
        <begin position="195"/>
        <end position="292"/>
    </location>
</feature>
<protein>
    <submittedName>
        <fullName evidence="6">Golgin candidate 4</fullName>
    </submittedName>
</protein>
<keyword evidence="7" id="KW-1185">Reference proteome</keyword>
<dbReference type="EMBL" id="JBFOLJ010000014">
    <property type="protein sequence ID" value="KAL2478726.1"/>
    <property type="molecule type" value="Genomic_DNA"/>
</dbReference>
<keyword evidence="2" id="KW-0333">Golgi apparatus</keyword>
<feature type="compositionally biased region" description="Polar residues" evidence="5">
    <location>
        <begin position="219"/>
        <end position="285"/>
    </location>
</feature>
<evidence type="ECO:0000256" key="2">
    <source>
        <dbReference type="ARBA" id="ARBA00023034"/>
    </source>
</evidence>
<dbReference type="PANTHER" id="PTHR18921">
    <property type="entry name" value="MYOSIN HEAVY CHAIN - RELATED"/>
    <property type="match status" value="1"/>
</dbReference>
<organism evidence="6 7">
    <name type="scientific">Forsythia ovata</name>
    <dbReference type="NCBI Taxonomy" id="205694"/>
    <lineage>
        <taxon>Eukaryota</taxon>
        <taxon>Viridiplantae</taxon>
        <taxon>Streptophyta</taxon>
        <taxon>Embryophyta</taxon>
        <taxon>Tracheophyta</taxon>
        <taxon>Spermatophyta</taxon>
        <taxon>Magnoliopsida</taxon>
        <taxon>eudicotyledons</taxon>
        <taxon>Gunneridae</taxon>
        <taxon>Pentapetalae</taxon>
        <taxon>asterids</taxon>
        <taxon>lamiids</taxon>
        <taxon>Lamiales</taxon>
        <taxon>Oleaceae</taxon>
        <taxon>Forsythieae</taxon>
        <taxon>Forsythia</taxon>
    </lineage>
</organism>
<keyword evidence="3 4" id="KW-0175">Coiled coil</keyword>
<feature type="coiled-coil region" evidence="4">
    <location>
        <begin position="21"/>
        <end position="83"/>
    </location>
</feature>
<evidence type="ECO:0000256" key="1">
    <source>
        <dbReference type="ARBA" id="ARBA00004555"/>
    </source>
</evidence>
<proteinExistence type="predicted"/>
<evidence type="ECO:0000256" key="5">
    <source>
        <dbReference type="SAM" id="MobiDB-lite"/>
    </source>
</evidence>
<dbReference type="GO" id="GO:0005794">
    <property type="term" value="C:Golgi apparatus"/>
    <property type="evidence" value="ECO:0007669"/>
    <property type="project" value="UniProtKB-SubCell"/>
</dbReference>
<dbReference type="Proteomes" id="UP001604277">
    <property type="component" value="Unassembled WGS sequence"/>
</dbReference>
<comment type="subcellular location">
    <subcellularLocation>
        <location evidence="1">Golgi apparatus</location>
    </subcellularLocation>
</comment>
<evidence type="ECO:0000313" key="6">
    <source>
        <dbReference type="EMBL" id="KAL2478726.1"/>
    </source>
</evidence>
<dbReference type="PANTHER" id="PTHR18921:SF2">
    <property type="entry name" value="THYROID RECEPTOR-INTERACTING PROTEIN 11"/>
    <property type="match status" value="1"/>
</dbReference>
<reference evidence="7" key="1">
    <citation type="submission" date="2024-07" db="EMBL/GenBank/DDBJ databases">
        <title>Two chromosome-level genome assemblies of Korean endemic species Abeliophyllum distichum and Forsythia ovata (Oleaceae).</title>
        <authorList>
            <person name="Jang H."/>
        </authorList>
    </citation>
    <scope>NUCLEOTIDE SEQUENCE [LARGE SCALE GENOMIC DNA]</scope>
</reference>
<evidence type="ECO:0000256" key="3">
    <source>
        <dbReference type="ARBA" id="ARBA00023054"/>
    </source>
</evidence>
<evidence type="ECO:0000256" key="4">
    <source>
        <dbReference type="SAM" id="Coils"/>
    </source>
</evidence>
<name>A0ABD1QS29_9LAMI</name>
<dbReference type="AlphaFoldDB" id="A0ABD1QS29"/>
<comment type="caution">
    <text evidence="6">The sequence shown here is derived from an EMBL/GenBank/DDBJ whole genome shotgun (WGS) entry which is preliminary data.</text>
</comment>
<gene>
    <name evidence="6" type="ORF">Fot_47740</name>
</gene>